<feature type="compositionally biased region" description="Basic and acidic residues" evidence="1">
    <location>
        <begin position="16"/>
        <end position="27"/>
    </location>
</feature>
<accession>A0A395MBA3</accession>
<feature type="region of interest" description="Disordered" evidence="1">
    <location>
        <begin position="1"/>
        <end position="27"/>
    </location>
</feature>
<dbReference type="EMBL" id="PXXK01000374">
    <property type="protein sequence ID" value="RFN45106.1"/>
    <property type="molecule type" value="Genomic_DNA"/>
</dbReference>
<protein>
    <submittedName>
        <fullName evidence="2">Uncharacterized protein</fullName>
    </submittedName>
</protein>
<sequence>MSGRSNVGYSSSYEGGDQRHYSREAIHAEGRLHGVNTEGYLNKEKIMNELQEGDTKTRIEDRMKHEPGFAATMHGNKPSRGAEVDAEIAREEAEQLAKKKSKTDSMPGKKLERNTEKSEWKQQMDQEEQEARAKHSKRGAKKHEGQGMEYVTRKNHSSRE</sequence>
<reference evidence="2 3" key="1">
    <citation type="journal article" date="2018" name="PLoS Pathog.">
        <title>Evolution of structural diversity of trichothecenes, a family of toxins produced by plant pathogenic and entomopathogenic fungi.</title>
        <authorList>
            <person name="Proctor R.H."/>
            <person name="McCormick S.P."/>
            <person name="Kim H.S."/>
            <person name="Cardoza R.E."/>
            <person name="Stanley A.M."/>
            <person name="Lindo L."/>
            <person name="Kelly A."/>
            <person name="Brown D.W."/>
            <person name="Lee T."/>
            <person name="Vaughan M.M."/>
            <person name="Alexander N.J."/>
            <person name="Busman M."/>
            <person name="Gutierrez S."/>
        </authorList>
    </citation>
    <scope>NUCLEOTIDE SEQUENCE [LARGE SCALE GENOMIC DNA]</scope>
    <source>
        <strain evidence="2 3">NRRL 13405</strain>
    </source>
</reference>
<feature type="compositionally biased region" description="Basic and acidic residues" evidence="1">
    <location>
        <begin position="107"/>
        <end position="133"/>
    </location>
</feature>
<feature type="region of interest" description="Disordered" evidence="1">
    <location>
        <begin position="67"/>
        <end position="160"/>
    </location>
</feature>
<keyword evidence="3" id="KW-1185">Reference proteome</keyword>
<dbReference type="Proteomes" id="UP000265631">
    <property type="component" value="Unassembled WGS sequence"/>
</dbReference>
<name>A0A395MBA3_9HYPO</name>
<comment type="caution">
    <text evidence="2">The sequence shown here is derived from an EMBL/GenBank/DDBJ whole genome shotgun (WGS) entry which is preliminary data.</text>
</comment>
<evidence type="ECO:0000313" key="2">
    <source>
        <dbReference type="EMBL" id="RFN45106.1"/>
    </source>
</evidence>
<gene>
    <name evidence="2" type="ORF">FIE12Z_10657</name>
</gene>
<dbReference type="PANTHER" id="PTHR39475">
    <property type="entry name" value="CONIDIATION-SPECIFIC PROTEIN 6"/>
    <property type="match status" value="1"/>
</dbReference>
<dbReference type="AlphaFoldDB" id="A0A395MBA3"/>
<dbReference type="PANTHER" id="PTHR39475:SF1">
    <property type="entry name" value="CONIDIATION-SPECIFIC PROTEIN 6"/>
    <property type="match status" value="1"/>
</dbReference>
<dbReference type="OrthoDB" id="3358750at2759"/>
<organism evidence="2 3">
    <name type="scientific">Fusarium flagelliforme</name>
    <dbReference type="NCBI Taxonomy" id="2675880"/>
    <lineage>
        <taxon>Eukaryota</taxon>
        <taxon>Fungi</taxon>
        <taxon>Dikarya</taxon>
        <taxon>Ascomycota</taxon>
        <taxon>Pezizomycotina</taxon>
        <taxon>Sordariomycetes</taxon>
        <taxon>Hypocreomycetidae</taxon>
        <taxon>Hypocreales</taxon>
        <taxon>Nectriaceae</taxon>
        <taxon>Fusarium</taxon>
        <taxon>Fusarium incarnatum-equiseti species complex</taxon>
    </lineage>
</organism>
<feature type="compositionally biased region" description="Basic and acidic residues" evidence="1">
    <location>
        <begin position="80"/>
        <end position="97"/>
    </location>
</feature>
<evidence type="ECO:0000256" key="1">
    <source>
        <dbReference type="SAM" id="MobiDB-lite"/>
    </source>
</evidence>
<proteinExistence type="predicted"/>
<feature type="compositionally biased region" description="Polar residues" evidence="1">
    <location>
        <begin position="1"/>
        <end position="13"/>
    </location>
</feature>
<evidence type="ECO:0000313" key="3">
    <source>
        <dbReference type="Proteomes" id="UP000265631"/>
    </source>
</evidence>